<evidence type="ECO:0000259" key="1">
    <source>
        <dbReference type="Pfam" id="PF00293"/>
    </source>
</evidence>
<name>A0A251TLM6_HELAN</name>
<evidence type="ECO:0000313" key="3">
    <source>
        <dbReference type="Proteomes" id="UP000215914"/>
    </source>
</evidence>
<feature type="domain" description="Nudix hydrolase" evidence="1">
    <location>
        <begin position="126"/>
        <end position="205"/>
    </location>
</feature>
<evidence type="ECO:0000313" key="2">
    <source>
        <dbReference type="EMBL" id="OTG12035.1"/>
    </source>
</evidence>
<dbReference type="OMA" id="GDFCTYE"/>
<keyword evidence="3" id="KW-1185">Reference proteome</keyword>
<dbReference type="EMBL" id="CM007899">
    <property type="protein sequence ID" value="OTG12035.1"/>
    <property type="molecule type" value="Genomic_DNA"/>
</dbReference>
<dbReference type="InParanoid" id="A0A251TLM6"/>
<dbReference type="PANTHER" id="PTHR36395:SF1">
    <property type="entry name" value="RING-H2 ZINC FINGER PROTEIN"/>
    <property type="match status" value="1"/>
</dbReference>
<gene>
    <name evidence="2" type="ORF">HannXRQ_Chr10g0305331</name>
</gene>
<accession>A0A251TLM6</accession>
<dbReference type="InterPro" id="IPR015797">
    <property type="entry name" value="NUDIX_hydrolase-like_dom_sf"/>
</dbReference>
<reference evidence="3" key="1">
    <citation type="journal article" date="2017" name="Nature">
        <title>The sunflower genome provides insights into oil metabolism, flowering and Asterid evolution.</title>
        <authorList>
            <person name="Badouin H."/>
            <person name="Gouzy J."/>
            <person name="Grassa C.J."/>
            <person name="Murat F."/>
            <person name="Staton S.E."/>
            <person name="Cottret L."/>
            <person name="Lelandais-Briere C."/>
            <person name="Owens G.L."/>
            <person name="Carrere S."/>
            <person name="Mayjonade B."/>
            <person name="Legrand L."/>
            <person name="Gill N."/>
            <person name="Kane N.C."/>
            <person name="Bowers J.E."/>
            <person name="Hubner S."/>
            <person name="Bellec A."/>
            <person name="Berard A."/>
            <person name="Berges H."/>
            <person name="Blanchet N."/>
            <person name="Boniface M.C."/>
            <person name="Brunel D."/>
            <person name="Catrice O."/>
            <person name="Chaidir N."/>
            <person name="Claudel C."/>
            <person name="Donnadieu C."/>
            <person name="Faraut T."/>
            <person name="Fievet G."/>
            <person name="Helmstetter N."/>
            <person name="King M."/>
            <person name="Knapp S.J."/>
            <person name="Lai Z."/>
            <person name="Le Paslier M.C."/>
            <person name="Lippi Y."/>
            <person name="Lorenzon L."/>
            <person name="Mandel J.R."/>
            <person name="Marage G."/>
            <person name="Marchand G."/>
            <person name="Marquand E."/>
            <person name="Bret-Mestries E."/>
            <person name="Morien E."/>
            <person name="Nambeesan S."/>
            <person name="Nguyen T."/>
            <person name="Pegot-Espagnet P."/>
            <person name="Pouilly N."/>
            <person name="Raftis F."/>
            <person name="Sallet E."/>
            <person name="Schiex T."/>
            <person name="Thomas J."/>
            <person name="Vandecasteele C."/>
            <person name="Vares D."/>
            <person name="Vear F."/>
            <person name="Vautrin S."/>
            <person name="Crespi M."/>
            <person name="Mangin B."/>
            <person name="Burke J.M."/>
            <person name="Salse J."/>
            <person name="Munos S."/>
            <person name="Vincourt P."/>
            <person name="Rieseberg L.H."/>
            <person name="Langlade N.B."/>
        </authorList>
    </citation>
    <scope>NUCLEOTIDE SEQUENCE [LARGE SCALE GENOMIC DNA]</scope>
    <source>
        <strain evidence="3">cv. SF193</strain>
    </source>
</reference>
<dbReference type="SUPFAM" id="SSF55811">
    <property type="entry name" value="Nudix"/>
    <property type="match status" value="1"/>
</dbReference>
<organism evidence="2 3">
    <name type="scientific">Helianthus annuus</name>
    <name type="common">Common sunflower</name>
    <dbReference type="NCBI Taxonomy" id="4232"/>
    <lineage>
        <taxon>Eukaryota</taxon>
        <taxon>Viridiplantae</taxon>
        <taxon>Streptophyta</taxon>
        <taxon>Embryophyta</taxon>
        <taxon>Tracheophyta</taxon>
        <taxon>Spermatophyta</taxon>
        <taxon>Magnoliopsida</taxon>
        <taxon>eudicotyledons</taxon>
        <taxon>Gunneridae</taxon>
        <taxon>Pentapetalae</taxon>
        <taxon>asterids</taxon>
        <taxon>campanulids</taxon>
        <taxon>Asterales</taxon>
        <taxon>Asteraceae</taxon>
        <taxon>Asteroideae</taxon>
        <taxon>Heliantheae alliance</taxon>
        <taxon>Heliantheae</taxon>
        <taxon>Helianthus</taxon>
    </lineage>
</organism>
<sequence>MSPPPPPPSSLTKPHPTSLSDLIFSAFSLFVFYSSSPNFNPNPNRRRFFKFPIMPLTTTAVNKLSTTNRHHFATPQSLSDWLRPRLPSDSFAAWGTKPGTKNVHNLWLELADGETSLADSTPPVRTVEVVVVRVRGSGNRFLIESHQELSNGDVRNRSRPLSEKMKPGETVEQAVVRAVKEELGSIIENVESDVVRIVADSYTNKVEERVSVSYPGLPACYILHTVDAYVDGLPEGEFWTEEGDEYEGLGEKEHERCELAVSCKKHYWKWVDEGSGSDVHNGSNISHPHSAACSGVPRRYGAPCPLSP</sequence>
<dbReference type="AlphaFoldDB" id="A0A251TLM6"/>
<dbReference type="Pfam" id="PF00293">
    <property type="entry name" value="NUDIX"/>
    <property type="match status" value="1"/>
</dbReference>
<dbReference type="STRING" id="4232.A0A251TLM6"/>
<dbReference type="Gene3D" id="3.90.79.10">
    <property type="entry name" value="Nucleoside Triphosphate Pyrophosphohydrolase"/>
    <property type="match status" value="1"/>
</dbReference>
<proteinExistence type="predicted"/>
<dbReference type="PANTHER" id="PTHR36395">
    <property type="entry name" value="RING-H2 ZINC FINGER PROTEIN"/>
    <property type="match status" value="1"/>
</dbReference>
<dbReference type="Proteomes" id="UP000215914">
    <property type="component" value="Chromosome 10"/>
</dbReference>
<dbReference type="FunCoup" id="A0A251TLM6">
    <property type="interactions" value="402"/>
</dbReference>
<protein>
    <recommendedName>
        <fullName evidence="1">Nudix hydrolase domain-containing protein</fullName>
    </recommendedName>
</protein>
<dbReference type="InterPro" id="IPR000086">
    <property type="entry name" value="NUDIX_hydrolase_dom"/>
</dbReference>